<evidence type="ECO:0000256" key="1">
    <source>
        <dbReference type="SAM" id="MobiDB-lite"/>
    </source>
</evidence>
<feature type="compositionally biased region" description="Basic and acidic residues" evidence="1">
    <location>
        <begin position="79"/>
        <end position="88"/>
    </location>
</feature>
<evidence type="ECO:0000313" key="2">
    <source>
        <dbReference type="EMBL" id="MBF1283737.1"/>
    </source>
</evidence>
<dbReference type="AlphaFoldDB" id="A0A930DP71"/>
<protein>
    <submittedName>
        <fullName evidence="2">Type VI secretion protein ImpB</fullName>
    </submittedName>
</protein>
<reference evidence="2" key="1">
    <citation type="submission" date="2020-04" db="EMBL/GenBank/DDBJ databases">
        <title>Deep metagenomics examines the oral microbiome during advanced dental caries in children, revealing novel taxa and co-occurrences with host molecules.</title>
        <authorList>
            <person name="Baker J.L."/>
            <person name="Morton J.T."/>
            <person name="Dinis M."/>
            <person name="Alvarez R."/>
            <person name="Tran N.C."/>
            <person name="Knight R."/>
            <person name="Edlund A."/>
        </authorList>
    </citation>
    <scope>NUCLEOTIDE SEQUENCE</scope>
    <source>
        <strain evidence="2">JCVI_24_bin.2</strain>
    </source>
</reference>
<dbReference type="Proteomes" id="UP000709351">
    <property type="component" value="Unassembled WGS sequence"/>
</dbReference>
<dbReference type="EMBL" id="JABZRD010000227">
    <property type="protein sequence ID" value="MBF1283737.1"/>
    <property type="molecule type" value="Genomic_DNA"/>
</dbReference>
<evidence type="ECO:0000313" key="3">
    <source>
        <dbReference type="Proteomes" id="UP000709351"/>
    </source>
</evidence>
<name>A0A930DP71_9FIRM</name>
<feature type="non-terminal residue" evidence="2">
    <location>
        <position position="1"/>
    </location>
</feature>
<proteinExistence type="predicted"/>
<accession>A0A930DP71</accession>
<sequence length="147" mass="16766">TKRNHYGKIIPRSAHGLRHLEKKTNGESEIVEAILSIYDEIMDARLSLRKISLSAEDVQDFSEEKVGQIALFDYLREKNEAEQSDKGKNTATEGLQRDKLKKDKARDASLQVMQKYGRNSILKAYQYIEGSRGRERNRQIGGHSSGE</sequence>
<feature type="compositionally biased region" description="Basic and acidic residues" evidence="1">
    <location>
        <begin position="95"/>
        <end position="107"/>
    </location>
</feature>
<feature type="region of interest" description="Disordered" evidence="1">
    <location>
        <begin position="79"/>
        <end position="108"/>
    </location>
</feature>
<comment type="caution">
    <text evidence="2">The sequence shown here is derived from an EMBL/GenBank/DDBJ whole genome shotgun (WGS) entry which is preliminary data.</text>
</comment>
<organism evidence="2 3">
    <name type="scientific">Oribacterium parvum</name>
    <dbReference type="NCBI Taxonomy" id="1501329"/>
    <lineage>
        <taxon>Bacteria</taxon>
        <taxon>Bacillati</taxon>
        <taxon>Bacillota</taxon>
        <taxon>Clostridia</taxon>
        <taxon>Lachnospirales</taxon>
        <taxon>Lachnospiraceae</taxon>
        <taxon>Oribacterium</taxon>
    </lineage>
</organism>
<gene>
    <name evidence="2" type="ORF">HXM93_04285</name>
</gene>